<feature type="compositionally biased region" description="Basic and acidic residues" evidence="1">
    <location>
        <begin position="153"/>
        <end position="162"/>
    </location>
</feature>
<reference evidence="2 3" key="1">
    <citation type="submission" date="2018-07" db="EMBL/GenBank/DDBJ databases">
        <title>Draft Genome Assemblies for Five Robust Yarrowia lipolytica Strains Exhibiting High Lipid Production and Pentose Sugar Utilization and Sugar Alcohol Secretion from Undetoxified Lignocellulosic Biomass Hydrolysates.</title>
        <authorList>
            <consortium name="DOE Joint Genome Institute"/>
            <person name="Walker C."/>
            <person name="Ryu S."/>
            <person name="Na H."/>
            <person name="Zane M."/>
            <person name="LaButti K."/>
            <person name="Lipzen A."/>
            <person name="Haridas S."/>
            <person name="Barry K."/>
            <person name="Grigoriev I.V."/>
            <person name="Quarterman J."/>
            <person name="Slininger P."/>
            <person name="Dien B."/>
            <person name="Trinh C.T."/>
        </authorList>
    </citation>
    <scope>NUCLEOTIDE SEQUENCE [LARGE SCALE GENOMIC DNA]</scope>
    <source>
        <strain evidence="2 3">YB392</strain>
    </source>
</reference>
<evidence type="ECO:0000313" key="3">
    <source>
        <dbReference type="Proteomes" id="UP000256601"/>
    </source>
</evidence>
<dbReference type="AlphaFoldDB" id="A0A371CAM7"/>
<evidence type="ECO:0000313" key="2">
    <source>
        <dbReference type="EMBL" id="RDW27232.1"/>
    </source>
</evidence>
<proteinExistence type="predicted"/>
<feature type="region of interest" description="Disordered" evidence="1">
    <location>
        <begin position="133"/>
        <end position="162"/>
    </location>
</feature>
<dbReference type="Proteomes" id="UP000256601">
    <property type="component" value="Unassembled WGS sequence"/>
</dbReference>
<organism evidence="2 3">
    <name type="scientific">Yarrowia lipolytica</name>
    <name type="common">Candida lipolytica</name>
    <dbReference type="NCBI Taxonomy" id="4952"/>
    <lineage>
        <taxon>Eukaryota</taxon>
        <taxon>Fungi</taxon>
        <taxon>Dikarya</taxon>
        <taxon>Ascomycota</taxon>
        <taxon>Saccharomycotina</taxon>
        <taxon>Dipodascomycetes</taxon>
        <taxon>Dipodascales</taxon>
        <taxon>Dipodascales incertae sedis</taxon>
        <taxon>Yarrowia</taxon>
    </lineage>
</organism>
<sequence length="162" mass="18023">MVEPWILAAQCLCWTGSISITRSWFLYTPPAPQPIQPWNSGGSASTTKVEVLSWWEELTRVRLWICWRSMVAIAPMLHSADLSAPVLISWVGFSLSLSNVATFLDLAARGIPYMTCLGETQKWIVFGSLYGRRKGHASHGRPSRKGAGRLCRRPTDHLEAGP</sequence>
<feature type="compositionally biased region" description="Basic residues" evidence="1">
    <location>
        <begin position="133"/>
        <end position="152"/>
    </location>
</feature>
<dbReference type="EMBL" id="KZ858966">
    <property type="protein sequence ID" value="RDW27232.1"/>
    <property type="molecule type" value="Genomic_DNA"/>
</dbReference>
<evidence type="ECO:0000256" key="1">
    <source>
        <dbReference type="SAM" id="MobiDB-lite"/>
    </source>
</evidence>
<name>A0A371CAM7_YARLL</name>
<accession>A0A371CAM7</accession>
<protein>
    <submittedName>
        <fullName evidence="2">Uncharacterized protein</fullName>
    </submittedName>
</protein>
<gene>
    <name evidence="2" type="ORF">B0I71DRAFT_129552</name>
</gene>